<dbReference type="Proteomes" id="UP000008237">
    <property type="component" value="Unassembled WGS sequence"/>
</dbReference>
<gene>
    <name evidence="1" type="ORF">EAI_08591</name>
</gene>
<keyword evidence="2" id="KW-1185">Reference proteome</keyword>
<dbReference type="AlphaFoldDB" id="E2B5A5"/>
<accession>E2B5A5</accession>
<reference evidence="1 2" key="1">
    <citation type="journal article" date="2010" name="Science">
        <title>Genomic comparison of the ants Camponotus floridanus and Harpegnathos saltator.</title>
        <authorList>
            <person name="Bonasio R."/>
            <person name="Zhang G."/>
            <person name="Ye C."/>
            <person name="Mutti N.S."/>
            <person name="Fang X."/>
            <person name="Qin N."/>
            <person name="Donahue G."/>
            <person name="Yang P."/>
            <person name="Li Q."/>
            <person name="Li C."/>
            <person name="Zhang P."/>
            <person name="Huang Z."/>
            <person name="Berger S.L."/>
            <person name="Reinberg D."/>
            <person name="Wang J."/>
            <person name="Liebig J."/>
        </authorList>
    </citation>
    <scope>NUCLEOTIDE SEQUENCE [LARGE SCALE GENOMIC DNA]</scope>
    <source>
        <strain evidence="1 2">R22 G/1</strain>
    </source>
</reference>
<evidence type="ECO:0000313" key="1">
    <source>
        <dbReference type="EMBL" id="EFN89124.1"/>
    </source>
</evidence>
<protein>
    <submittedName>
        <fullName evidence="1">Uncharacterized protein</fullName>
    </submittedName>
</protein>
<evidence type="ECO:0000313" key="2">
    <source>
        <dbReference type="Proteomes" id="UP000008237"/>
    </source>
</evidence>
<sequence>MKRELKNKEIAGKIVAVPLRWVLRVERWTPGYMVGEEMQRELMRSRAGIRAWRYEKRLGEGRGEIARMCWMEMRGRARRGKEVGRWEEEQKKFFEGRGWKIDRIEGIREKGGKIKGEELKSRESRRQEEERWEKIRESRFNEGYGRVKGRGIPKYLKKGWGENRWRKIARFRLGCELKGGKYWEEEEKRRCRMRGGREETWKHIWEECTRWGEEKGWQEMEEDVLGEEGRGG</sequence>
<dbReference type="EMBL" id="GL445762">
    <property type="protein sequence ID" value="EFN89124.1"/>
    <property type="molecule type" value="Genomic_DNA"/>
</dbReference>
<organism evidence="2">
    <name type="scientific">Harpegnathos saltator</name>
    <name type="common">Jerdon's jumping ant</name>
    <dbReference type="NCBI Taxonomy" id="610380"/>
    <lineage>
        <taxon>Eukaryota</taxon>
        <taxon>Metazoa</taxon>
        <taxon>Ecdysozoa</taxon>
        <taxon>Arthropoda</taxon>
        <taxon>Hexapoda</taxon>
        <taxon>Insecta</taxon>
        <taxon>Pterygota</taxon>
        <taxon>Neoptera</taxon>
        <taxon>Endopterygota</taxon>
        <taxon>Hymenoptera</taxon>
        <taxon>Apocrita</taxon>
        <taxon>Aculeata</taxon>
        <taxon>Formicoidea</taxon>
        <taxon>Formicidae</taxon>
        <taxon>Ponerinae</taxon>
        <taxon>Ponerini</taxon>
        <taxon>Harpegnathos</taxon>
    </lineage>
</organism>
<proteinExistence type="predicted"/>
<name>E2B5A5_HARSA</name>
<dbReference type="OMA" id="CWRTEEE"/>
<dbReference type="InParanoid" id="E2B5A5"/>